<evidence type="ECO:0000313" key="5">
    <source>
        <dbReference type="Proteomes" id="UP000192578"/>
    </source>
</evidence>
<dbReference type="Gene3D" id="1.20.58.390">
    <property type="entry name" value="Neurotransmitter-gated ion-channel transmembrane domain"/>
    <property type="match status" value="1"/>
</dbReference>
<comment type="caution">
    <text evidence="4">The sequence shown here is derived from an EMBL/GenBank/DDBJ whole genome shotgun (WGS) entry which is preliminary data.</text>
</comment>
<feature type="transmembrane region" description="Helical" evidence="2">
    <location>
        <begin position="148"/>
        <end position="166"/>
    </location>
</feature>
<dbReference type="Pfam" id="PF02932">
    <property type="entry name" value="Neur_chan_memb"/>
    <property type="match status" value="1"/>
</dbReference>
<dbReference type="AlphaFoldDB" id="A0A1W0X8E9"/>
<proteinExistence type="predicted"/>
<dbReference type="EMBL" id="MTYJ01000011">
    <property type="protein sequence ID" value="OQV23551.1"/>
    <property type="molecule type" value="Genomic_DNA"/>
</dbReference>
<keyword evidence="5" id="KW-1185">Reference proteome</keyword>
<evidence type="ECO:0000256" key="2">
    <source>
        <dbReference type="SAM" id="Phobius"/>
    </source>
</evidence>
<keyword evidence="2" id="KW-1133">Transmembrane helix</keyword>
<organism evidence="4 5">
    <name type="scientific">Hypsibius exemplaris</name>
    <name type="common">Freshwater tardigrade</name>
    <dbReference type="NCBI Taxonomy" id="2072580"/>
    <lineage>
        <taxon>Eukaryota</taxon>
        <taxon>Metazoa</taxon>
        <taxon>Ecdysozoa</taxon>
        <taxon>Tardigrada</taxon>
        <taxon>Eutardigrada</taxon>
        <taxon>Parachela</taxon>
        <taxon>Hypsibioidea</taxon>
        <taxon>Hypsibiidae</taxon>
        <taxon>Hypsibius</taxon>
    </lineage>
</organism>
<dbReference type="OrthoDB" id="5975154at2759"/>
<evidence type="ECO:0000313" key="4">
    <source>
        <dbReference type="EMBL" id="OQV23551.1"/>
    </source>
</evidence>
<evidence type="ECO:0000256" key="1">
    <source>
        <dbReference type="SAM" id="MobiDB-lite"/>
    </source>
</evidence>
<sequence>MRVVVSQDLDPYRQNTGNTRRRWDSRSSRNSSRKLTTQSSFERMLPLNEKGSPLVALRFPEYPHSHNNASGEQNHANPTFSSMRVYDSPYQSGIMREVAQLGDWMATFHGYPEALNNVAFIAKKMEQQEDDSDVADDWKYIALVIDRLLLWVFFIGNAFGSASILLNSPHLFEPLIDHCPPNKLPPPLNVTANITL</sequence>
<dbReference type="Proteomes" id="UP000192578">
    <property type="component" value="Unassembled WGS sequence"/>
</dbReference>
<gene>
    <name evidence="4" type="ORF">BV898_02669</name>
</gene>
<reference evidence="5" key="1">
    <citation type="submission" date="2017-01" db="EMBL/GenBank/DDBJ databases">
        <title>Comparative genomics of anhydrobiosis in the tardigrade Hypsibius dujardini.</title>
        <authorList>
            <person name="Yoshida Y."/>
            <person name="Koutsovoulos G."/>
            <person name="Laetsch D."/>
            <person name="Stevens L."/>
            <person name="Kumar S."/>
            <person name="Horikawa D."/>
            <person name="Ishino K."/>
            <person name="Komine S."/>
            <person name="Tomita M."/>
            <person name="Blaxter M."/>
            <person name="Arakawa K."/>
        </authorList>
    </citation>
    <scope>NUCLEOTIDE SEQUENCE [LARGE SCALE GENOMIC DNA]</scope>
    <source>
        <strain evidence="5">Z151</strain>
    </source>
</reference>
<keyword evidence="2" id="KW-0812">Transmembrane</keyword>
<name>A0A1W0X8E9_HYPEX</name>
<feature type="domain" description="Neurotransmitter-gated ion-channel transmembrane" evidence="3">
    <location>
        <begin position="73"/>
        <end position="164"/>
    </location>
</feature>
<feature type="region of interest" description="Disordered" evidence="1">
    <location>
        <begin position="1"/>
        <end position="43"/>
    </location>
</feature>
<protein>
    <recommendedName>
        <fullName evidence="3">Neurotransmitter-gated ion-channel transmembrane domain-containing protein</fullName>
    </recommendedName>
</protein>
<accession>A0A1W0X8E9</accession>
<dbReference type="SUPFAM" id="SSF90112">
    <property type="entry name" value="Neurotransmitter-gated ion-channel transmembrane pore"/>
    <property type="match status" value="1"/>
</dbReference>
<dbReference type="GO" id="GO:0006811">
    <property type="term" value="P:monoatomic ion transport"/>
    <property type="evidence" value="ECO:0007669"/>
    <property type="project" value="InterPro"/>
</dbReference>
<dbReference type="GO" id="GO:0016020">
    <property type="term" value="C:membrane"/>
    <property type="evidence" value="ECO:0007669"/>
    <property type="project" value="InterPro"/>
</dbReference>
<dbReference type="InterPro" id="IPR038050">
    <property type="entry name" value="Neuro_actylchol_rec"/>
</dbReference>
<dbReference type="InterPro" id="IPR006029">
    <property type="entry name" value="Neurotrans-gated_channel_TM"/>
</dbReference>
<keyword evidence="2" id="KW-0472">Membrane</keyword>
<evidence type="ECO:0000259" key="3">
    <source>
        <dbReference type="Pfam" id="PF02932"/>
    </source>
</evidence>
<dbReference type="InterPro" id="IPR036719">
    <property type="entry name" value="Neuro-gated_channel_TM_sf"/>
</dbReference>